<evidence type="ECO:0000313" key="1">
    <source>
        <dbReference type="EMBL" id="QDT38169.1"/>
    </source>
</evidence>
<sequence>MKLRPALLSVTSDDVRQMLCELQKYWRLQGVEQNASATTAQIDSLKLHLEPARHPELYAYFESVNGMPPGQTDDALIHFRSISEVLFDLDRLADNIREIEIADYSLKAFVLVLSLDQEGSGGAIDAFDGTNRKRIANTFVDLLREYLRSPQNIANPFN</sequence>
<organism evidence="1 2">
    <name type="scientific">Stratiformator vulcanicus</name>
    <dbReference type="NCBI Taxonomy" id="2527980"/>
    <lineage>
        <taxon>Bacteria</taxon>
        <taxon>Pseudomonadati</taxon>
        <taxon>Planctomycetota</taxon>
        <taxon>Planctomycetia</taxon>
        <taxon>Planctomycetales</taxon>
        <taxon>Planctomycetaceae</taxon>
        <taxon>Stratiformator</taxon>
    </lineage>
</organism>
<protein>
    <submittedName>
        <fullName evidence="1">Uncharacterized protein</fullName>
    </submittedName>
</protein>
<dbReference type="Proteomes" id="UP000317318">
    <property type="component" value="Chromosome"/>
</dbReference>
<reference evidence="1 2" key="1">
    <citation type="submission" date="2019-02" db="EMBL/GenBank/DDBJ databases">
        <title>Deep-cultivation of Planctomycetes and their phenomic and genomic characterization uncovers novel biology.</title>
        <authorList>
            <person name="Wiegand S."/>
            <person name="Jogler M."/>
            <person name="Boedeker C."/>
            <person name="Pinto D."/>
            <person name="Vollmers J."/>
            <person name="Rivas-Marin E."/>
            <person name="Kohn T."/>
            <person name="Peeters S.H."/>
            <person name="Heuer A."/>
            <person name="Rast P."/>
            <person name="Oberbeckmann S."/>
            <person name="Bunk B."/>
            <person name="Jeske O."/>
            <person name="Meyerdierks A."/>
            <person name="Storesund J.E."/>
            <person name="Kallscheuer N."/>
            <person name="Luecker S."/>
            <person name="Lage O.M."/>
            <person name="Pohl T."/>
            <person name="Merkel B.J."/>
            <person name="Hornburger P."/>
            <person name="Mueller R.-W."/>
            <person name="Bruemmer F."/>
            <person name="Labrenz M."/>
            <person name="Spormann A.M."/>
            <person name="Op den Camp H."/>
            <person name="Overmann J."/>
            <person name="Amann R."/>
            <person name="Jetten M.S.M."/>
            <person name="Mascher T."/>
            <person name="Medema M.H."/>
            <person name="Devos D.P."/>
            <person name="Kaster A.-K."/>
            <person name="Ovreas L."/>
            <person name="Rohde M."/>
            <person name="Galperin M.Y."/>
            <person name="Jogler C."/>
        </authorList>
    </citation>
    <scope>NUCLEOTIDE SEQUENCE [LARGE SCALE GENOMIC DNA]</scope>
    <source>
        <strain evidence="1 2">Pan189</strain>
    </source>
</reference>
<keyword evidence="2" id="KW-1185">Reference proteome</keyword>
<dbReference type="EMBL" id="CP036268">
    <property type="protein sequence ID" value="QDT38169.1"/>
    <property type="molecule type" value="Genomic_DNA"/>
</dbReference>
<evidence type="ECO:0000313" key="2">
    <source>
        <dbReference type="Proteomes" id="UP000317318"/>
    </source>
</evidence>
<name>A0A517R2R6_9PLAN</name>
<accession>A0A517R2R6</accession>
<dbReference type="KEGG" id="svp:Pan189_25590"/>
<dbReference type="AlphaFoldDB" id="A0A517R2R6"/>
<proteinExistence type="predicted"/>
<gene>
    <name evidence="1" type="ORF">Pan189_25590</name>
</gene>